<dbReference type="SUPFAM" id="SSF56935">
    <property type="entry name" value="Porins"/>
    <property type="match status" value="1"/>
</dbReference>
<evidence type="ECO:0000256" key="9">
    <source>
        <dbReference type="ARBA" id="ARBA00023136"/>
    </source>
</evidence>
<evidence type="ECO:0000256" key="12">
    <source>
        <dbReference type="SAM" id="SignalP"/>
    </source>
</evidence>
<name>A0A9X1DCD0_9SPHN</name>
<evidence type="ECO:0000256" key="10">
    <source>
        <dbReference type="ARBA" id="ARBA00023237"/>
    </source>
</evidence>
<keyword evidence="6" id="KW-0408">Iron</keyword>
<comment type="caution">
    <text evidence="15">The sequence shown here is derived from an EMBL/GenBank/DDBJ whole genome shotgun (WGS) entry which is preliminary data.</text>
</comment>
<organism evidence="15 16">
    <name type="scientific">Sphingobium nicotianae</name>
    <dbReference type="NCBI Taxonomy" id="2782607"/>
    <lineage>
        <taxon>Bacteria</taxon>
        <taxon>Pseudomonadati</taxon>
        <taxon>Pseudomonadota</taxon>
        <taxon>Alphaproteobacteria</taxon>
        <taxon>Sphingomonadales</taxon>
        <taxon>Sphingomonadaceae</taxon>
        <taxon>Sphingobium</taxon>
    </lineage>
</organism>
<evidence type="ECO:0000256" key="8">
    <source>
        <dbReference type="ARBA" id="ARBA00023077"/>
    </source>
</evidence>
<dbReference type="EMBL" id="JAHGAW010000006">
    <property type="protein sequence ID" value="MBT2187358.1"/>
    <property type="molecule type" value="Genomic_DNA"/>
</dbReference>
<keyword evidence="16" id="KW-1185">Reference proteome</keyword>
<reference evidence="15" key="1">
    <citation type="submission" date="2021-05" db="EMBL/GenBank/DDBJ databases">
        <title>Genome of Sphingobium sp. strain.</title>
        <authorList>
            <person name="Fan R."/>
        </authorList>
    </citation>
    <scope>NUCLEOTIDE SEQUENCE</scope>
    <source>
        <strain evidence="15">H33</strain>
    </source>
</reference>
<comment type="subcellular location">
    <subcellularLocation>
        <location evidence="1">Cell outer membrane</location>
        <topology evidence="1">Multi-pass membrane protein</topology>
    </subcellularLocation>
</comment>
<keyword evidence="10" id="KW-0998">Cell outer membrane</keyword>
<dbReference type="PANTHER" id="PTHR32552:SF81">
    <property type="entry name" value="TONB-DEPENDENT OUTER MEMBRANE RECEPTOR"/>
    <property type="match status" value="1"/>
</dbReference>
<keyword evidence="9 11" id="KW-0472">Membrane</keyword>
<feature type="signal peptide" evidence="12">
    <location>
        <begin position="1"/>
        <end position="27"/>
    </location>
</feature>
<accession>A0A9X1DCD0</accession>
<keyword evidence="7" id="KW-0406">Ion transport</keyword>
<sequence>MSAGKGRRLLAGSCLAALAAFAQPAFAQNAATPQTGAAPQDSAATTDDQGITDIVVTARYVSENVQDTPIAITAQTSTQLQAANVTQLSTLGAVVPNLFTMPGDSQSAGTPVIGMRGVTQGSTSSLAVPPALAIYTDDIYHSTTAGSELDFTDIDHIEVNRGPQSTLSGNASIAGSIKLYTVDPKGDGSGYLQVVGGSYKKLGISGALDLGLTSNLSMRVSGNFERQDGYGNRLDFSCMMDKLGTPQYKGTLPYFQPDSRNRDCIIGHLGGGTKAVGQVKLLWKPTDKISWLVTARHREEDLEETPEVALFYQTACAAATTVNPSQGIFIATPAIGPAGCTPSTASAAAVHRAAYNTFGITSGSWFITPQRNGGIYDTYATNCRPLLNLQGGGFPAGYPTGYCYDQGKTAHHTLLSSKLNWELTDDINLTWIGGYTNYGNEFTQNGDQSPLGYVVTHFVNTDKQYSSEARLDGKLFDGKLQWVVGGFWLKMNGYQKTHVDFVNIFQNSIIHGINNSKSAFFHLDYNLTDRWRVSGGARYTDSEIIITIDNPQAVSVLVPVTSSTKRPDWLISTDYKITDDIMAYASAASGSRPPGLTTITGTPRQLQATSDEDLISYEAGIKADWFDRKLRTNLTAFYIDYRKLSTAATGIECRNQPGAVATWFSANQNSPEAITICSQFPGAPSPITFTQNVGIPAKVRGFEWDITANPVQGLRIDWTGGYNSYQSGVKTPNTPGYLWPGNYRQPQWNQHADISYEIESPIGSFTPRLDWTWQSLQTYDTTPQAHAPAAKLTIPAYSLFNAQIAYRAPDRGWTATLAVTNLANKWYHYQVMSGVINDQTRVGEPREWTLTIRKNF</sequence>
<evidence type="ECO:0000256" key="2">
    <source>
        <dbReference type="ARBA" id="ARBA00022448"/>
    </source>
</evidence>
<dbReference type="InterPro" id="IPR012910">
    <property type="entry name" value="Plug_dom"/>
</dbReference>
<evidence type="ECO:0000256" key="4">
    <source>
        <dbReference type="ARBA" id="ARBA00022496"/>
    </source>
</evidence>
<dbReference type="PANTHER" id="PTHR32552">
    <property type="entry name" value="FERRICHROME IRON RECEPTOR-RELATED"/>
    <property type="match status" value="1"/>
</dbReference>
<feature type="domain" description="TonB-dependent receptor-like beta-barrel" evidence="13">
    <location>
        <begin position="369"/>
        <end position="822"/>
    </location>
</feature>
<evidence type="ECO:0000256" key="6">
    <source>
        <dbReference type="ARBA" id="ARBA00023004"/>
    </source>
</evidence>
<evidence type="ECO:0000256" key="5">
    <source>
        <dbReference type="ARBA" id="ARBA00022692"/>
    </source>
</evidence>
<evidence type="ECO:0000259" key="13">
    <source>
        <dbReference type="Pfam" id="PF00593"/>
    </source>
</evidence>
<evidence type="ECO:0000256" key="1">
    <source>
        <dbReference type="ARBA" id="ARBA00004571"/>
    </source>
</evidence>
<dbReference type="GO" id="GO:0009279">
    <property type="term" value="C:cell outer membrane"/>
    <property type="evidence" value="ECO:0007669"/>
    <property type="project" value="UniProtKB-SubCell"/>
</dbReference>
<dbReference type="InterPro" id="IPR036942">
    <property type="entry name" value="Beta-barrel_TonB_sf"/>
</dbReference>
<gene>
    <name evidence="15" type="ORF">KK488_10415</name>
</gene>
<keyword evidence="2" id="KW-0813">Transport</keyword>
<proteinExistence type="inferred from homology"/>
<keyword evidence="12" id="KW-0732">Signal</keyword>
<keyword evidence="5" id="KW-0812">Transmembrane</keyword>
<dbReference type="InterPro" id="IPR000531">
    <property type="entry name" value="Beta-barrel_TonB"/>
</dbReference>
<dbReference type="Proteomes" id="UP001138757">
    <property type="component" value="Unassembled WGS sequence"/>
</dbReference>
<dbReference type="Gene3D" id="2.40.170.20">
    <property type="entry name" value="TonB-dependent receptor, beta-barrel domain"/>
    <property type="match status" value="2"/>
</dbReference>
<evidence type="ECO:0000256" key="7">
    <source>
        <dbReference type="ARBA" id="ARBA00023065"/>
    </source>
</evidence>
<comment type="similarity">
    <text evidence="11">Belongs to the TonB-dependent receptor family.</text>
</comment>
<keyword evidence="4" id="KW-0410">Iron transport</keyword>
<feature type="chain" id="PRO_5040808262" evidence="12">
    <location>
        <begin position="28"/>
        <end position="856"/>
    </location>
</feature>
<dbReference type="AlphaFoldDB" id="A0A9X1DCD0"/>
<protein>
    <submittedName>
        <fullName evidence="15">TonB-dependent receptor</fullName>
    </submittedName>
</protein>
<keyword evidence="3" id="KW-1134">Transmembrane beta strand</keyword>
<dbReference type="Pfam" id="PF00593">
    <property type="entry name" value="TonB_dep_Rec_b-barrel"/>
    <property type="match status" value="1"/>
</dbReference>
<feature type="domain" description="TonB-dependent receptor plug" evidence="14">
    <location>
        <begin position="65"/>
        <end position="175"/>
    </location>
</feature>
<evidence type="ECO:0000313" key="15">
    <source>
        <dbReference type="EMBL" id="MBT2187358.1"/>
    </source>
</evidence>
<keyword evidence="8 11" id="KW-0798">TonB box</keyword>
<dbReference type="RefSeq" id="WP_214623235.1">
    <property type="nucleotide sequence ID" value="NZ_JAHGAW010000006.1"/>
</dbReference>
<evidence type="ECO:0000256" key="11">
    <source>
        <dbReference type="RuleBase" id="RU003357"/>
    </source>
</evidence>
<keyword evidence="15" id="KW-0675">Receptor</keyword>
<evidence type="ECO:0000256" key="3">
    <source>
        <dbReference type="ARBA" id="ARBA00022452"/>
    </source>
</evidence>
<evidence type="ECO:0000259" key="14">
    <source>
        <dbReference type="Pfam" id="PF07715"/>
    </source>
</evidence>
<dbReference type="GO" id="GO:0006826">
    <property type="term" value="P:iron ion transport"/>
    <property type="evidence" value="ECO:0007669"/>
    <property type="project" value="UniProtKB-KW"/>
</dbReference>
<dbReference type="InterPro" id="IPR039426">
    <property type="entry name" value="TonB-dep_rcpt-like"/>
</dbReference>
<evidence type="ECO:0000313" key="16">
    <source>
        <dbReference type="Proteomes" id="UP001138757"/>
    </source>
</evidence>
<dbReference type="Pfam" id="PF07715">
    <property type="entry name" value="Plug"/>
    <property type="match status" value="1"/>
</dbReference>